<organism evidence="3 4">
    <name type="scientific">Drechslerella dactyloides</name>
    <name type="common">Nematode-trapping fungus</name>
    <name type="synonym">Arthrobotrys dactyloides</name>
    <dbReference type="NCBI Taxonomy" id="74499"/>
    <lineage>
        <taxon>Eukaryota</taxon>
        <taxon>Fungi</taxon>
        <taxon>Dikarya</taxon>
        <taxon>Ascomycota</taxon>
        <taxon>Pezizomycotina</taxon>
        <taxon>Orbiliomycetes</taxon>
        <taxon>Orbiliales</taxon>
        <taxon>Orbiliaceae</taxon>
        <taxon>Drechslerella</taxon>
    </lineage>
</organism>
<evidence type="ECO:0000313" key="4">
    <source>
        <dbReference type="Proteomes" id="UP001221413"/>
    </source>
</evidence>
<sequence length="750" mass="83217">MALEEFPPNREFWGRNFNGGEVIQLVLKSPHNGMWLPMPMIQSVMLHELAHNKEMNHSRRFHKHRLGYVAELSELKSKGYTGEGFWGRGRSLHPSSNLTEDRLIPQEELPEELCGGVYRREKRKKKEPKKKVDYQEQKRRRIIKKFGSLEGNTVGADEDVRQELEKGKKPRGKPRVAASARGRDLRAEAALKRFETQKKEQEELKKEENDATESGSEEEDGELVKLADDEVDMNAMRDEMNAFACGRSEAAGPPTDAFPEIEDQGTADTGPPVKSEATDPGDASDHENVLSKRRKKQPSPILISDDDEDKPENSKRKADQKSKPLAVSDSKSKSSTAENAKDDGGTSSSICSACQVANDPTAKTCIVCANVLKTDVASWRCRSDSCRNSDVGYRNSADVSFCAPRDQPAASNGSLLSVLPNAVARTARLIYRTVRFTAHYSKDVYVGSSITVTPKFAILRQGLRDRYTLIHSSVDFPVFHAADAGLPATFKVYRMRKGWLDGFFGWQAASWTGKKVKHSGGWTDVTPQAEMKTFSQGGKMVYVSADGSEITPARSFCRDAAACDLNEAAAAEGITNANTRRFDAVTHISVHIPLTTQDGFYRFVVTDENDRILVVSPEYTIHQSFTSFGILKGSSLPALPVQFVGFLVKKSIAGVVSGLLTALYFTGGMPSNLAIRLFMWYYRNELGDAKDKALAFARDKGAIKPLDYLAWGVGGALPGSHGRIAQYEREWDGKKGSWYVRDVKREQYAL</sequence>
<dbReference type="EMBL" id="JAQGDS010000004">
    <property type="protein sequence ID" value="KAJ6261067.1"/>
    <property type="molecule type" value="Genomic_DNA"/>
</dbReference>
<feature type="compositionally biased region" description="Basic and acidic residues" evidence="1">
    <location>
        <begin position="311"/>
        <end position="322"/>
    </location>
</feature>
<gene>
    <name evidence="3" type="ORF">Dda_3732</name>
</gene>
<reference evidence="3" key="1">
    <citation type="submission" date="2023-01" db="EMBL/GenBank/DDBJ databases">
        <title>The chitinases involved in constricting ring structure development in the nematode-trapping fungus Drechslerella dactyloides.</title>
        <authorList>
            <person name="Wang R."/>
            <person name="Zhang L."/>
            <person name="Tang P."/>
            <person name="Li S."/>
            <person name="Liang L."/>
        </authorList>
    </citation>
    <scope>NUCLEOTIDE SEQUENCE</scope>
    <source>
        <strain evidence="3">YMF1.00031</strain>
    </source>
</reference>
<feature type="region of interest" description="Disordered" evidence="1">
    <location>
        <begin position="157"/>
        <end position="347"/>
    </location>
</feature>
<accession>A0AAD6NK21</accession>
<feature type="compositionally biased region" description="Basic and acidic residues" evidence="1">
    <location>
        <begin position="158"/>
        <end position="167"/>
    </location>
</feature>
<dbReference type="InterPro" id="IPR013536">
    <property type="entry name" value="WLM_dom"/>
</dbReference>
<name>A0AAD6NK21_DREDA</name>
<comment type="caution">
    <text evidence="3">The sequence shown here is derived from an EMBL/GenBank/DDBJ whole genome shotgun (WGS) entry which is preliminary data.</text>
</comment>
<evidence type="ECO:0000256" key="1">
    <source>
        <dbReference type="SAM" id="MobiDB-lite"/>
    </source>
</evidence>
<dbReference type="AlphaFoldDB" id="A0AAD6NK21"/>
<dbReference type="PROSITE" id="PS51397">
    <property type="entry name" value="WLM"/>
    <property type="match status" value="1"/>
</dbReference>
<evidence type="ECO:0000313" key="3">
    <source>
        <dbReference type="EMBL" id="KAJ6261067.1"/>
    </source>
</evidence>
<dbReference type="Pfam" id="PF08325">
    <property type="entry name" value="WLM"/>
    <property type="match status" value="1"/>
</dbReference>
<keyword evidence="4" id="KW-1185">Reference proteome</keyword>
<proteinExistence type="predicted"/>
<feature type="compositionally biased region" description="Basic and acidic residues" evidence="1">
    <location>
        <begin position="181"/>
        <end position="209"/>
    </location>
</feature>
<dbReference type="PANTHER" id="PTHR46622:SF1">
    <property type="entry name" value="DNA-DEPENDENT METALLOPROTEASE WSS1"/>
    <property type="match status" value="1"/>
</dbReference>
<dbReference type="GO" id="GO:0005634">
    <property type="term" value="C:nucleus"/>
    <property type="evidence" value="ECO:0007669"/>
    <property type="project" value="TreeGrafter"/>
</dbReference>
<dbReference type="GO" id="GO:0008237">
    <property type="term" value="F:metallopeptidase activity"/>
    <property type="evidence" value="ECO:0007669"/>
    <property type="project" value="TreeGrafter"/>
</dbReference>
<evidence type="ECO:0000259" key="2">
    <source>
        <dbReference type="PROSITE" id="PS51397"/>
    </source>
</evidence>
<dbReference type="Proteomes" id="UP001221413">
    <property type="component" value="Unassembled WGS sequence"/>
</dbReference>
<dbReference type="Gene3D" id="3.30.2010.10">
    <property type="entry name" value="Metalloproteases ('zincins'), catalytic domain"/>
    <property type="match status" value="1"/>
</dbReference>
<feature type="domain" description="WLM" evidence="2">
    <location>
        <begin position="1"/>
        <end position="195"/>
    </location>
</feature>
<dbReference type="GO" id="GO:0006281">
    <property type="term" value="P:DNA repair"/>
    <property type="evidence" value="ECO:0007669"/>
    <property type="project" value="TreeGrafter"/>
</dbReference>
<protein>
    <recommendedName>
        <fullName evidence="2">WLM domain-containing protein</fullName>
    </recommendedName>
</protein>
<dbReference type="PANTHER" id="PTHR46622">
    <property type="entry name" value="DNA-DEPENDENT METALLOPROTEASE WSS1"/>
    <property type="match status" value="1"/>
</dbReference>
<dbReference type="InterPro" id="IPR053000">
    <property type="entry name" value="WSS1-like_metalloprotease"/>
</dbReference>